<dbReference type="KEGG" id="cpoi:OE229_02265"/>
<protein>
    <submittedName>
        <fullName evidence="2">Uncharacterized protein</fullName>
    </submittedName>
</protein>
<reference evidence="2" key="1">
    <citation type="submission" date="2022-09" db="EMBL/GenBank/DDBJ databases">
        <title>Taxonomy of Curtobacterium flaccumfaciens.</title>
        <authorList>
            <person name="Osdaghi E."/>
            <person name="Taghavi S.M."/>
            <person name="Hamidizade M."/>
            <person name="Abachi H."/>
            <person name="Fazliarab A."/>
            <person name="Baeyen S."/>
            <person name="Portier P."/>
            <person name="Van Vaerenbergh J."/>
            <person name="Jacques M.-A."/>
        </authorList>
    </citation>
    <scope>NUCLEOTIDE SEQUENCE</scope>
    <source>
        <strain evidence="2">AGQB46</strain>
    </source>
</reference>
<keyword evidence="1" id="KW-1133">Transmembrane helix</keyword>
<dbReference type="Proteomes" id="UP001062223">
    <property type="component" value="Chromosome"/>
</dbReference>
<name>A0A9Q9P9Y1_9MICO</name>
<keyword evidence="1" id="KW-0472">Membrane</keyword>
<feature type="transmembrane region" description="Helical" evidence="1">
    <location>
        <begin position="6"/>
        <end position="23"/>
    </location>
</feature>
<evidence type="ECO:0000313" key="3">
    <source>
        <dbReference type="Proteomes" id="UP001062223"/>
    </source>
</evidence>
<dbReference type="AlphaFoldDB" id="A0A9Q9P9Y1"/>
<proteinExistence type="predicted"/>
<keyword evidence="1" id="KW-0812">Transmembrane</keyword>
<organism evidence="2 3">
    <name type="scientific">Curtobacterium poinsettiae</name>
    <dbReference type="NCBI Taxonomy" id="159612"/>
    <lineage>
        <taxon>Bacteria</taxon>
        <taxon>Bacillati</taxon>
        <taxon>Actinomycetota</taxon>
        <taxon>Actinomycetes</taxon>
        <taxon>Micrococcales</taxon>
        <taxon>Microbacteriaceae</taxon>
        <taxon>Curtobacterium</taxon>
    </lineage>
</organism>
<dbReference type="RefSeq" id="WP_259578763.1">
    <property type="nucleotide sequence ID" value="NZ_CP106879.1"/>
</dbReference>
<accession>A0A9Q9P9Y1</accession>
<evidence type="ECO:0000256" key="1">
    <source>
        <dbReference type="SAM" id="Phobius"/>
    </source>
</evidence>
<gene>
    <name evidence="2" type="ORF">OE229_02265</name>
</gene>
<evidence type="ECO:0000313" key="2">
    <source>
        <dbReference type="EMBL" id="UYC81312.1"/>
    </source>
</evidence>
<sequence length="78" mass="8114">MVVIWIVIAVVVVIGALLVVLEVQNRRRRRALEELDDLSGPWDGARATTDAEAAHSVTEGLAKSAHPGITGAGGGFPG</sequence>
<dbReference type="EMBL" id="CP106879">
    <property type="protein sequence ID" value="UYC81312.1"/>
    <property type="molecule type" value="Genomic_DNA"/>
</dbReference>